<proteinExistence type="predicted"/>
<organism evidence="1">
    <name type="scientific">Arion vulgaris</name>
    <dbReference type="NCBI Taxonomy" id="1028688"/>
    <lineage>
        <taxon>Eukaryota</taxon>
        <taxon>Metazoa</taxon>
        <taxon>Spiralia</taxon>
        <taxon>Lophotrochozoa</taxon>
        <taxon>Mollusca</taxon>
        <taxon>Gastropoda</taxon>
        <taxon>Heterobranchia</taxon>
        <taxon>Euthyneura</taxon>
        <taxon>Panpulmonata</taxon>
        <taxon>Eupulmonata</taxon>
        <taxon>Stylommatophora</taxon>
        <taxon>Helicina</taxon>
        <taxon>Arionoidea</taxon>
        <taxon>Arionidae</taxon>
        <taxon>Arion</taxon>
    </lineage>
</organism>
<feature type="non-terminal residue" evidence="1">
    <location>
        <position position="68"/>
    </location>
</feature>
<accession>A0A0B6Y3Z7</accession>
<name>A0A0B6Y3Z7_9EUPU</name>
<feature type="non-terminal residue" evidence="1">
    <location>
        <position position="1"/>
    </location>
</feature>
<dbReference type="EMBL" id="HACG01003711">
    <property type="protein sequence ID" value="CEK50576.1"/>
    <property type="molecule type" value="Transcribed_RNA"/>
</dbReference>
<evidence type="ECO:0000313" key="1">
    <source>
        <dbReference type="EMBL" id="CEK50576.1"/>
    </source>
</evidence>
<reference evidence="1" key="1">
    <citation type="submission" date="2014-12" db="EMBL/GenBank/DDBJ databases">
        <title>Insight into the proteome of Arion vulgaris.</title>
        <authorList>
            <person name="Aradska J."/>
            <person name="Bulat T."/>
            <person name="Smidak R."/>
            <person name="Sarate P."/>
            <person name="Gangsoo J."/>
            <person name="Sialana F."/>
            <person name="Bilban M."/>
            <person name="Lubec G."/>
        </authorList>
    </citation>
    <scope>NUCLEOTIDE SEQUENCE</scope>
    <source>
        <tissue evidence="1">Skin</tissue>
    </source>
</reference>
<protein>
    <recommendedName>
        <fullName evidence="2">EGF-like domain-containing protein</fullName>
    </recommendedName>
</protein>
<gene>
    <name evidence="1" type="primary">ORF11161</name>
</gene>
<dbReference type="AlphaFoldDB" id="A0A0B6Y3Z7"/>
<sequence length="68" mass="7288">LTGNCFDCNKGFFGTKCSYPCPARCKDKKCSATSGKCYSCNYGFFGEKCASPCPKNCKGKICDTINGS</sequence>
<evidence type="ECO:0008006" key="2">
    <source>
        <dbReference type="Google" id="ProtNLM"/>
    </source>
</evidence>